<protein>
    <recommendedName>
        <fullName evidence="1">D-galactarate/Altronate dehydratase C-terminal domain-containing protein</fullName>
    </recommendedName>
</protein>
<dbReference type="InterPro" id="IPR048332">
    <property type="entry name" value="GD_AH_C"/>
</dbReference>
<dbReference type="PANTHER" id="PTHR30536:SF5">
    <property type="entry name" value="ALTRONATE DEHYDRATASE"/>
    <property type="match status" value="1"/>
</dbReference>
<dbReference type="AlphaFoldDB" id="A0A7S4BK84"/>
<evidence type="ECO:0000313" key="2">
    <source>
        <dbReference type="EMBL" id="CAE0768657.1"/>
    </source>
</evidence>
<evidence type="ECO:0000259" key="1">
    <source>
        <dbReference type="Pfam" id="PF20629"/>
    </source>
</evidence>
<proteinExistence type="predicted"/>
<accession>A0A7S4BK84</accession>
<organism evidence="2">
    <name type="scientific">Chrysotila carterae</name>
    <name type="common">Marine alga</name>
    <name type="synonym">Syracosphaera carterae</name>
    <dbReference type="NCBI Taxonomy" id="13221"/>
    <lineage>
        <taxon>Eukaryota</taxon>
        <taxon>Haptista</taxon>
        <taxon>Haptophyta</taxon>
        <taxon>Prymnesiophyceae</taxon>
        <taxon>Isochrysidales</taxon>
        <taxon>Isochrysidaceae</taxon>
        <taxon>Chrysotila</taxon>
    </lineage>
</organism>
<sequence>MLLHPNVGAAVVMQTGADEAASRRGAGVCYEDIKDFAISSGRDEELRALPHEQVQIRLDRWSEQLERISDLAARLVAPLYAQRRSRCAPRHLIVAQQCGGSDAFSGTHANPLVAEASKLLIEAGGGALLAETDELIGAEDYVLSSVRDLHTANKFLALVSRFHAYTHAHGASAEGNPSGGNLYRGLYNIALKSLGAAMKRHATVRLEDVVEYAQPLLSALPAQSERGDGDEGERGVGYCFMDSPGNDLESVAGQVAAGCNVIYFTTGNGSITNFPFVPTIKVVSTHKRFELMADDMDVDAAASADRSAMAKALFELTLAVASGQATRGERSGYHQLQIWRDWVPGPPSSALAGVAGPETAVLRRRALRVSARARALPLFDSCGRL</sequence>
<gene>
    <name evidence="2" type="ORF">PCAR00345_LOCUS21269</name>
</gene>
<dbReference type="Pfam" id="PF20629">
    <property type="entry name" value="GD_AH_C"/>
    <property type="match status" value="1"/>
</dbReference>
<name>A0A7S4BK84_CHRCT</name>
<dbReference type="PANTHER" id="PTHR30536">
    <property type="entry name" value="ALTRONATE/GALACTARATE DEHYDRATASE"/>
    <property type="match status" value="1"/>
</dbReference>
<reference evidence="2" key="1">
    <citation type="submission" date="2021-01" db="EMBL/GenBank/DDBJ databases">
        <authorList>
            <person name="Corre E."/>
            <person name="Pelletier E."/>
            <person name="Niang G."/>
            <person name="Scheremetjew M."/>
            <person name="Finn R."/>
            <person name="Kale V."/>
            <person name="Holt S."/>
            <person name="Cochrane G."/>
            <person name="Meng A."/>
            <person name="Brown T."/>
            <person name="Cohen L."/>
        </authorList>
    </citation>
    <scope>NUCLEOTIDE SEQUENCE</scope>
    <source>
        <strain evidence="2">CCMP645</strain>
    </source>
</reference>
<feature type="domain" description="D-galactarate/Altronate dehydratase C-terminal" evidence="1">
    <location>
        <begin position="91"/>
        <end position="343"/>
    </location>
</feature>
<dbReference type="EMBL" id="HBIZ01033391">
    <property type="protein sequence ID" value="CAE0768657.1"/>
    <property type="molecule type" value="Transcribed_RNA"/>
</dbReference>
<dbReference type="InterPro" id="IPR052172">
    <property type="entry name" value="UxaA_altronate/galactarate_dh"/>
</dbReference>